<dbReference type="AlphaFoldDB" id="A0A225UZ52"/>
<keyword evidence="3" id="KW-1185">Reference proteome</keyword>
<feature type="chain" id="PRO_5012850106" evidence="1">
    <location>
        <begin position="23"/>
        <end position="232"/>
    </location>
</feature>
<dbReference type="Proteomes" id="UP000198211">
    <property type="component" value="Unassembled WGS sequence"/>
</dbReference>
<name>A0A225UZ52_9STRA</name>
<accession>A0A225UZ52</accession>
<keyword evidence="1" id="KW-0732">Signal</keyword>
<evidence type="ECO:0000256" key="1">
    <source>
        <dbReference type="SAM" id="SignalP"/>
    </source>
</evidence>
<evidence type="ECO:0000313" key="3">
    <source>
        <dbReference type="Proteomes" id="UP000198211"/>
    </source>
</evidence>
<proteinExistence type="predicted"/>
<comment type="caution">
    <text evidence="2">The sequence shown here is derived from an EMBL/GenBank/DDBJ whole genome shotgun (WGS) entry which is preliminary data.</text>
</comment>
<protein>
    <submittedName>
        <fullName evidence="2">Avirulence protein</fullName>
    </submittedName>
</protein>
<dbReference type="OrthoDB" id="92956at2759"/>
<evidence type="ECO:0000313" key="2">
    <source>
        <dbReference type="EMBL" id="OWY97836.1"/>
    </source>
</evidence>
<organism evidence="2 3">
    <name type="scientific">Phytophthora megakarya</name>
    <dbReference type="NCBI Taxonomy" id="4795"/>
    <lineage>
        <taxon>Eukaryota</taxon>
        <taxon>Sar</taxon>
        <taxon>Stramenopiles</taxon>
        <taxon>Oomycota</taxon>
        <taxon>Peronosporomycetes</taxon>
        <taxon>Peronosporales</taxon>
        <taxon>Peronosporaceae</taxon>
        <taxon>Phytophthora</taxon>
    </lineage>
</organism>
<sequence length="232" mass="26129">MSLLLRTLVIITLPLLFTTTTSVSIKRSKTKISRLTTSDDIFKGDTYGRLLRVAELIDAEVTPNEEKELPFIKSIVMKLKIKNWIKNEKADEFVLAKLGIMGLTGKSLTASSNYKEFQAFQIGRWLKKDTPTTKVFADLNLNNLPHGTDAVEYKTYLKYVEALAKRAYQYDFKVWRNLFGGGTRQELLEKARILKPFVTSETDLIVMVGTRAVLELDGPINFSIPGLAGFGV</sequence>
<gene>
    <name evidence="2" type="ORF">PHMEG_00031536</name>
</gene>
<reference evidence="3" key="1">
    <citation type="submission" date="2017-03" db="EMBL/GenBank/DDBJ databases">
        <title>Phytopthora megakarya and P. palmivora, two closely related causual agents of cacao black pod achieved similar genome size and gene model numbers by different mechanisms.</title>
        <authorList>
            <person name="Ali S."/>
            <person name="Shao J."/>
            <person name="Larry D.J."/>
            <person name="Kronmiller B."/>
            <person name="Shen D."/>
            <person name="Strem M.D."/>
            <person name="Melnick R.L."/>
            <person name="Guiltinan M.J."/>
            <person name="Tyler B.M."/>
            <person name="Meinhardt L.W."/>
            <person name="Bailey B.A."/>
        </authorList>
    </citation>
    <scope>NUCLEOTIDE SEQUENCE [LARGE SCALE GENOMIC DNA]</scope>
    <source>
        <strain evidence="3">zdho120</strain>
    </source>
</reference>
<dbReference type="EMBL" id="NBNE01010021">
    <property type="protein sequence ID" value="OWY97836.1"/>
    <property type="molecule type" value="Genomic_DNA"/>
</dbReference>
<feature type="signal peptide" evidence="1">
    <location>
        <begin position="1"/>
        <end position="22"/>
    </location>
</feature>